<dbReference type="InterPro" id="IPR000524">
    <property type="entry name" value="Tscrpt_reg_HTH_GntR"/>
</dbReference>
<dbReference type="PANTHER" id="PTHR43537">
    <property type="entry name" value="TRANSCRIPTIONAL REGULATOR, GNTR FAMILY"/>
    <property type="match status" value="1"/>
</dbReference>
<dbReference type="InterPro" id="IPR036388">
    <property type="entry name" value="WH-like_DNA-bd_sf"/>
</dbReference>
<dbReference type="InterPro" id="IPR008920">
    <property type="entry name" value="TF_FadR/GntR_C"/>
</dbReference>
<dbReference type="Gene3D" id="1.10.10.10">
    <property type="entry name" value="Winged helix-like DNA-binding domain superfamily/Winged helix DNA-binding domain"/>
    <property type="match status" value="1"/>
</dbReference>
<evidence type="ECO:0000313" key="6">
    <source>
        <dbReference type="Proteomes" id="UP001431429"/>
    </source>
</evidence>
<protein>
    <submittedName>
        <fullName evidence="5">GntR family transcriptional regulator</fullName>
    </submittedName>
</protein>
<dbReference type="InterPro" id="IPR036390">
    <property type="entry name" value="WH_DNA-bd_sf"/>
</dbReference>
<dbReference type="PROSITE" id="PS50949">
    <property type="entry name" value="HTH_GNTR"/>
    <property type="match status" value="1"/>
</dbReference>
<keyword evidence="3" id="KW-0804">Transcription</keyword>
<dbReference type="EMBL" id="JAMQAW010000083">
    <property type="protein sequence ID" value="MCM2393725.1"/>
    <property type="molecule type" value="Genomic_DNA"/>
</dbReference>
<dbReference type="Pfam" id="PF07729">
    <property type="entry name" value="FCD"/>
    <property type="match status" value="1"/>
</dbReference>
<evidence type="ECO:0000256" key="3">
    <source>
        <dbReference type="ARBA" id="ARBA00023163"/>
    </source>
</evidence>
<dbReference type="SUPFAM" id="SSF48008">
    <property type="entry name" value="GntR ligand-binding domain-like"/>
    <property type="match status" value="1"/>
</dbReference>
<keyword evidence="1" id="KW-0805">Transcription regulation</keyword>
<dbReference type="Pfam" id="PF00392">
    <property type="entry name" value="GntR"/>
    <property type="match status" value="1"/>
</dbReference>
<gene>
    <name evidence="5" type="ORF">NBG84_36575</name>
</gene>
<evidence type="ECO:0000259" key="4">
    <source>
        <dbReference type="PROSITE" id="PS50949"/>
    </source>
</evidence>
<dbReference type="PRINTS" id="PR00035">
    <property type="entry name" value="HTHGNTR"/>
</dbReference>
<dbReference type="Gene3D" id="1.20.120.530">
    <property type="entry name" value="GntR ligand-binding domain-like"/>
    <property type="match status" value="1"/>
</dbReference>
<sequence length="246" mass="26352">MTPARAAAPADAPGFRPARQSRLYQDVAGQLREAILGGQYRPGDRLPTEPELMTTFGVSRAVARQATMNLEHEGLVEVQVGSGGGAFVAEPAADAVHQALENHLRHSGVTVTDYLAAKRALEPALASAVLTGAGPGDLHRLRRNVEASFTAHRDGAPDTELLRLSLAFHEIIATATGNPVLEALFTALVRMGGQVPAFNSASARHDWPQLFEEHRQQVAALADRDADRLTALLLAHLRSVDAIYTH</sequence>
<keyword evidence="2" id="KW-0238">DNA-binding</keyword>
<evidence type="ECO:0000256" key="1">
    <source>
        <dbReference type="ARBA" id="ARBA00023015"/>
    </source>
</evidence>
<proteinExistence type="predicted"/>
<dbReference type="SMART" id="SM00345">
    <property type="entry name" value="HTH_GNTR"/>
    <property type="match status" value="1"/>
</dbReference>
<evidence type="ECO:0000313" key="5">
    <source>
        <dbReference type="EMBL" id="MCM2393725.1"/>
    </source>
</evidence>
<dbReference type="RefSeq" id="WP_250924015.1">
    <property type="nucleotide sequence ID" value="NZ_JAMQAW010000083.1"/>
</dbReference>
<keyword evidence="6" id="KW-1185">Reference proteome</keyword>
<dbReference type="PANTHER" id="PTHR43537:SF5">
    <property type="entry name" value="UXU OPERON TRANSCRIPTIONAL REGULATOR"/>
    <property type="match status" value="1"/>
</dbReference>
<evidence type="ECO:0000256" key="2">
    <source>
        <dbReference type="ARBA" id="ARBA00023125"/>
    </source>
</evidence>
<accession>A0ABT0V071</accession>
<comment type="caution">
    <text evidence="5">The sequence shown here is derived from an EMBL/GenBank/DDBJ whole genome shotgun (WGS) entry which is preliminary data.</text>
</comment>
<dbReference type="Proteomes" id="UP001431429">
    <property type="component" value="Unassembled WGS sequence"/>
</dbReference>
<feature type="domain" description="HTH gntR-type" evidence="4">
    <location>
        <begin position="21"/>
        <end position="91"/>
    </location>
</feature>
<dbReference type="SUPFAM" id="SSF46785">
    <property type="entry name" value="Winged helix' DNA-binding domain"/>
    <property type="match status" value="1"/>
</dbReference>
<dbReference type="InterPro" id="IPR011711">
    <property type="entry name" value="GntR_C"/>
</dbReference>
<reference evidence="5" key="1">
    <citation type="submission" date="2022-06" db="EMBL/GenBank/DDBJ databases">
        <title>Genome public.</title>
        <authorList>
            <person name="Sun Q."/>
        </authorList>
    </citation>
    <scope>NUCLEOTIDE SEQUENCE</scope>
    <source>
        <strain evidence="5">CWNU-1</strain>
    </source>
</reference>
<dbReference type="CDD" id="cd07377">
    <property type="entry name" value="WHTH_GntR"/>
    <property type="match status" value="1"/>
</dbReference>
<dbReference type="SMART" id="SM00895">
    <property type="entry name" value="FCD"/>
    <property type="match status" value="1"/>
</dbReference>
<organism evidence="5 6">
    <name type="scientific">Streptomyces albipurpureus</name>
    <dbReference type="NCBI Taxonomy" id="2897419"/>
    <lineage>
        <taxon>Bacteria</taxon>
        <taxon>Bacillati</taxon>
        <taxon>Actinomycetota</taxon>
        <taxon>Actinomycetes</taxon>
        <taxon>Kitasatosporales</taxon>
        <taxon>Streptomycetaceae</taxon>
        <taxon>Streptomyces</taxon>
    </lineage>
</organism>
<name>A0ABT0V071_9ACTN</name>